<dbReference type="AlphaFoldDB" id="A0A7J6W5P9"/>
<sequence length="330" mass="37782">MVSAKRFKEIEERSIIDPYKHLRISLNEDGTLTRSGFPTAPVTSEDEFVQGETHVSKDVTLNTDNKTWMRIFRPTKLPSNDMNIAKLPIILYFHPGGFILHNADTVYFHESCGRYSSEVPSIVISVDYRIAPENRLPAAYEDAKEALFWIKKQAMDPNGDQWLRDYADFSRCHIMGCDCGANIAYRTGLVAMELDLEPVKIVALILNQPLFGGTEITRSELIFANDDIIPKSVLDLVWELALPVGSNRDHEYSNPMVEKTYQKNIRLLPRTLIRGFSGNVMYDRQMEFIKMLMKNGVQITAHFGEIGFHMADIVDARRHLAFIKYLKDFI</sequence>
<evidence type="ECO:0000259" key="1">
    <source>
        <dbReference type="Pfam" id="PF07859"/>
    </source>
</evidence>
<name>A0A7J6W5P9_THATH</name>
<dbReference type="PANTHER" id="PTHR23024">
    <property type="entry name" value="ARYLACETAMIDE DEACETYLASE"/>
    <property type="match status" value="1"/>
</dbReference>
<keyword evidence="3" id="KW-1185">Reference proteome</keyword>
<accession>A0A7J6W5P9</accession>
<dbReference type="Pfam" id="PF07859">
    <property type="entry name" value="Abhydrolase_3"/>
    <property type="match status" value="1"/>
</dbReference>
<evidence type="ECO:0000313" key="3">
    <source>
        <dbReference type="Proteomes" id="UP000554482"/>
    </source>
</evidence>
<dbReference type="EMBL" id="JABWDY010021654">
    <property type="protein sequence ID" value="KAF5192257.1"/>
    <property type="molecule type" value="Genomic_DNA"/>
</dbReference>
<comment type="caution">
    <text evidence="2">The sequence shown here is derived from an EMBL/GenBank/DDBJ whole genome shotgun (WGS) entry which is preliminary data.</text>
</comment>
<dbReference type="OrthoDB" id="408631at2759"/>
<feature type="domain" description="Alpha/beta hydrolase fold-3" evidence="1">
    <location>
        <begin position="90"/>
        <end position="309"/>
    </location>
</feature>
<organism evidence="2 3">
    <name type="scientific">Thalictrum thalictroides</name>
    <name type="common">Rue-anemone</name>
    <name type="synonym">Anemone thalictroides</name>
    <dbReference type="NCBI Taxonomy" id="46969"/>
    <lineage>
        <taxon>Eukaryota</taxon>
        <taxon>Viridiplantae</taxon>
        <taxon>Streptophyta</taxon>
        <taxon>Embryophyta</taxon>
        <taxon>Tracheophyta</taxon>
        <taxon>Spermatophyta</taxon>
        <taxon>Magnoliopsida</taxon>
        <taxon>Ranunculales</taxon>
        <taxon>Ranunculaceae</taxon>
        <taxon>Thalictroideae</taxon>
        <taxon>Thalictrum</taxon>
    </lineage>
</organism>
<dbReference type="InterPro" id="IPR050466">
    <property type="entry name" value="Carboxylest/Gibb_receptor"/>
</dbReference>
<gene>
    <name evidence="2" type="ORF">FRX31_018158</name>
</gene>
<reference evidence="2 3" key="1">
    <citation type="submission" date="2020-06" db="EMBL/GenBank/DDBJ databases">
        <title>Transcriptomic and genomic resources for Thalictrum thalictroides and T. hernandezii: Facilitating candidate gene discovery in an emerging model plant lineage.</title>
        <authorList>
            <person name="Arias T."/>
            <person name="Riano-Pachon D.M."/>
            <person name="Di Stilio V.S."/>
        </authorList>
    </citation>
    <scope>NUCLEOTIDE SEQUENCE [LARGE SCALE GENOMIC DNA]</scope>
    <source>
        <strain evidence="3">cv. WT478/WT964</strain>
        <tissue evidence="2">Leaves</tissue>
    </source>
</reference>
<dbReference type="GO" id="GO:0016787">
    <property type="term" value="F:hydrolase activity"/>
    <property type="evidence" value="ECO:0007669"/>
    <property type="project" value="InterPro"/>
</dbReference>
<dbReference type="Gene3D" id="3.40.50.1820">
    <property type="entry name" value="alpha/beta hydrolase"/>
    <property type="match status" value="1"/>
</dbReference>
<proteinExistence type="predicted"/>
<dbReference type="InterPro" id="IPR029058">
    <property type="entry name" value="AB_hydrolase_fold"/>
</dbReference>
<evidence type="ECO:0000313" key="2">
    <source>
        <dbReference type="EMBL" id="KAF5192257.1"/>
    </source>
</evidence>
<dbReference type="PANTHER" id="PTHR23024:SF113">
    <property type="entry name" value="CARBOXYLESTERASE 8-RELATED"/>
    <property type="match status" value="1"/>
</dbReference>
<dbReference type="Proteomes" id="UP000554482">
    <property type="component" value="Unassembled WGS sequence"/>
</dbReference>
<protein>
    <submittedName>
        <fullName evidence="2">Carboxylesterase</fullName>
    </submittedName>
</protein>
<dbReference type="SUPFAM" id="SSF53474">
    <property type="entry name" value="alpha/beta-Hydrolases"/>
    <property type="match status" value="1"/>
</dbReference>
<dbReference type="InterPro" id="IPR013094">
    <property type="entry name" value="AB_hydrolase_3"/>
</dbReference>